<dbReference type="EMBL" id="OC915631">
    <property type="protein sequence ID" value="CAD7641265.1"/>
    <property type="molecule type" value="Genomic_DNA"/>
</dbReference>
<dbReference type="AlphaFoldDB" id="A0A7R9QCZ9"/>
<protein>
    <submittedName>
        <fullName evidence="1">Uncharacterized protein</fullName>
    </submittedName>
</protein>
<gene>
    <name evidence="1" type="ORF">ONB1V03_LOCUS3010</name>
</gene>
<sequence length="100" mass="11240">MYAYGMLAPEMNTSGLESGDSIEKPYSQGFKVLSKSAEIVSREYCKQDYRSSKGLPVVANQYTQYCRSDIIVGDFGLNPIELKASARNQFSISDYECSRR</sequence>
<keyword evidence="2" id="KW-1185">Reference proteome</keyword>
<dbReference type="EMBL" id="CAJPVJ010000806">
    <property type="protein sequence ID" value="CAG2163434.1"/>
    <property type="molecule type" value="Genomic_DNA"/>
</dbReference>
<reference evidence="1" key="1">
    <citation type="submission" date="2020-11" db="EMBL/GenBank/DDBJ databases">
        <authorList>
            <person name="Tran Van P."/>
        </authorList>
    </citation>
    <scope>NUCLEOTIDE SEQUENCE</scope>
</reference>
<evidence type="ECO:0000313" key="1">
    <source>
        <dbReference type="EMBL" id="CAD7641265.1"/>
    </source>
</evidence>
<dbReference type="Proteomes" id="UP000728032">
    <property type="component" value="Unassembled WGS sequence"/>
</dbReference>
<organism evidence="1">
    <name type="scientific">Oppiella nova</name>
    <dbReference type="NCBI Taxonomy" id="334625"/>
    <lineage>
        <taxon>Eukaryota</taxon>
        <taxon>Metazoa</taxon>
        <taxon>Ecdysozoa</taxon>
        <taxon>Arthropoda</taxon>
        <taxon>Chelicerata</taxon>
        <taxon>Arachnida</taxon>
        <taxon>Acari</taxon>
        <taxon>Acariformes</taxon>
        <taxon>Sarcoptiformes</taxon>
        <taxon>Oribatida</taxon>
        <taxon>Brachypylina</taxon>
        <taxon>Oppioidea</taxon>
        <taxon>Oppiidae</taxon>
        <taxon>Oppiella</taxon>
    </lineage>
</organism>
<name>A0A7R9QCZ9_9ACAR</name>
<proteinExistence type="predicted"/>
<evidence type="ECO:0000313" key="2">
    <source>
        <dbReference type="Proteomes" id="UP000728032"/>
    </source>
</evidence>
<accession>A0A7R9QCZ9</accession>